<dbReference type="Proteomes" id="UP000885753">
    <property type="component" value="Unassembled WGS sequence"/>
</dbReference>
<feature type="non-terminal residue" evidence="2">
    <location>
        <position position="123"/>
    </location>
</feature>
<dbReference type="EMBL" id="DSEE01000177">
    <property type="protein sequence ID" value="HER40049.1"/>
    <property type="molecule type" value="Genomic_DNA"/>
</dbReference>
<sequence>MKKRIFTSFFFLIFSLQNLFAQLPSEDPLFHQVMILDSILFEEGFNKCNFEALNRITAEDLEFYHDQGGITLGKTDFLETTRKNICSISYKPMRKLDNASLDIYPLMSNGKIYGAIQSGVHEF</sequence>
<reference evidence="2" key="1">
    <citation type="journal article" date="2020" name="mSystems">
        <title>Genome- and Community-Level Interaction Insights into Carbon Utilization and Element Cycling Functions of Hydrothermarchaeota in Hydrothermal Sediment.</title>
        <authorList>
            <person name="Zhou Z."/>
            <person name="Liu Y."/>
            <person name="Xu W."/>
            <person name="Pan J."/>
            <person name="Luo Z.H."/>
            <person name="Li M."/>
        </authorList>
    </citation>
    <scope>NUCLEOTIDE SEQUENCE [LARGE SCALE GENOMIC DNA]</scope>
    <source>
        <strain evidence="2">SpSt-1235</strain>
    </source>
</reference>
<protein>
    <submittedName>
        <fullName evidence="2">Nuclear transport factor 2 family protein</fullName>
    </submittedName>
</protein>
<gene>
    <name evidence="2" type="ORF">ENO10_02400</name>
</gene>
<comment type="caution">
    <text evidence="2">The sequence shown here is derived from an EMBL/GenBank/DDBJ whole genome shotgun (WGS) entry which is preliminary data.</text>
</comment>
<evidence type="ECO:0000313" key="2">
    <source>
        <dbReference type="EMBL" id="HER40049.1"/>
    </source>
</evidence>
<evidence type="ECO:0000256" key="1">
    <source>
        <dbReference type="SAM" id="SignalP"/>
    </source>
</evidence>
<proteinExistence type="predicted"/>
<accession>A0A7C2R3A0</accession>
<feature type="signal peptide" evidence="1">
    <location>
        <begin position="1"/>
        <end position="21"/>
    </location>
</feature>
<dbReference type="SUPFAM" id="SSF54427">
    <property type="entry name" value="NTF2-like"/>
    <property type="match status" value="1"/>
</dbReference>
<keyword evidence="1" id="KW-0732">Signal</keyword>
<dbReference type="AlphaFoldDB" id="A0A7C2R3A0"/>
<name>A0A7C2R3A0_9FLAO</name>
<feature type="chain" id="PRO_5027862044" evidence="1">
    <location>
        <begin position="22"/>
        <end position="123"/>
    </location>
</feature>
<organism evidence="2">
    <name type="scientific">Salinimicrobium catena</name>
    <dbReference type="NCBI Taxonomy" id="390640"/>
    <lineage>
        <taxon>Bacteria</taxon>
        <taxon>Pseudomonadati</taxon>
        <taxon>Bacteroidota</taxon>
        <taxon>Flavobacteriia</taxon>
        <taxon>Flavobacteriales</taxon>
        <taxon>Flavobacteriaceae</taxon>
        <taxon>Salinimicrobium</taxon>
    </lineage>
</organism>
<dbReference type="InterPro" id="IPR032710">
    <property type="entry name" value="NTF2-like_dom_sf"/>
</dbReference>